<name>A0A4V3BLN0_9RHOO</name>
<evidence type="ECO:0000313" key="3">
    <source>
        <dbReference type="Proteomes" id="UP000295129"/>
    </source>
</evidence>
<feature type="signal peptide" evidence="1">
    <location>
        <begin position="1"/>
        <end position="23"/>
    </location>
</feature>
<evidence type="ECO:0000313" key="2">
    <source>
        <dbReference type="EMBL" id="TDN47412.1"/>
    </source>
</evidence>
<proteinExistence type="predicted"/>
<sequence>MKIQTRLTTLLAVLTLAGCAAPADPGAMAVRLTPAADAKRSSQGVRISVLGGRQTSQLGPSSIADEDFAAALGRSLLDAGVFRRLEQGEASGYGLRAVIVNLEQPWFALRTKVEMEVSYSLTDQVSGAEVWKQTIRSSYTTTPLDTLDGMARLRLANEGAARRNIAAALVALERVPLY</sequence>
<reference evidence="2 3" key="1">
    <citation type="submission" date="2019-03" db="EMBL/GenBank/DDBJ databases">
        <title>Genomic Encyclopedia of Type Strains, Phase IV (KMG-IV): sequencing the most valuable type-strain genomes for metagenomic binning, comparative biology and taxonomic classification.</title>
        <authorList>
            <person name="Goeker M."/>
        </authorList>
    </citation>
    <scope>NUCLEOTIDE SEQUENCE [LARGE SCALE GENOMIC DNA]</scope>
    <source>
        <strain evidence="2 3">DSM 12121</strain>
    </source>
</reference>
<dbReference type="AlphaFoldDB" id="A0A4V3BLN0"/>
<feature type="chain" id="PRO_5020503957" description="Lipoprotein" evidence="1">
    <location>
        <begin position="24"/>
        <end position="178"/>
    </location>
</feature>
<accession>A0A4V3BLN0</accession>
<organism evidence="2 3">
    <name type="scientific">Azoarcus indigens</name>
    <dbReference type="NCBI Taxonomy" id="29545"/>
    <lineage>
        <taxon>Bacteria</taxon>
        <taxon>Pseudomonadati</taxon>
        <taxon>Pseudomonadota</taxon>
        <taxon>Betaproteobacteria</taxon>
        <taxon>Rhodocyclales</taxon>
        <taxon>Zoogloeaceae</taxon>
        <taxon>Azoarcus</taxon>
    </lineage>
</organism>
<gene>
    <name evidence="2" type="ORF">C7389_12079</name>
</gene>
<keyword evidence="1" id="KW-0732">Signal</keyword>
<dbReference type="PROSITE" id="PS51257">
    <property type="entry name" value="PROKAR_LIPOPROTEIN"/>
    <property type="match status" value="1"/>
</dbReference>
<protein>
    <recommendedName>
        <fullName evidence="4">Lipoprotein</fullName>
    </recommendedName>
</protein>
<dbReference type="RefSeq" id="WP_133594243.1">
    <property type="nucleotide sequence ID" value="NZ_SNVV01000020.1"/>
</dbReference>
<keyword evidence="3" id="KW-1185">Reference proteome</keyword>
<dbReference type="Proteomes" id="UP000295129">
    <property type="component" value="Unassembled WGS sequence"/>
</dbReference>
<comment type="caution">
    <text evidence="2">The sequence shown here is derived from an EMBL/GenBank/DDBJ whole genome shotgun (WGS) entry which is preliminary data.</text>
</comment>
<dbReference type="EMBL" id="SNVV01000020">
    <property type="protein sequence ID" value="TDN47412.1"/>
    <property type="molecule type" value="Genomic_DNA"/>
</dbReference>
<evidence type="ECO:0008006" key="4">
    <source>
        <dbReference type="Google" id="ProtNLM"/>
    </source>
</evidence>
<evidence type="ECO:0000256" key="1">
    <source>
        <dbReference type="SAM" id="SignalP"/>
    </source>
</evidence>
<dbReference type="OrthoDB" id="7365051at2"/>